<proteinExistence type="predicted"/>
<evidence type="ECO:0000259" key="5">
    <source>
        <dbReference type="PROSITE" id="PS50011"/>
    </source>
</evidence>
<dbReference type="GO" id="GO:0005524">
    <property type="term" value="F:ATP binding"/>
    <property type="evidence" value="ECO:0007669"/>
    <property type="project" value="UniProtKB-KW"/>
</dbReference>
<dbReference type="PANTHER" id="PTHR44329:SF288">
    <property type="entry name" value="MITOGEN-ACTIVATED PROTEIN KINASE KINASE KINASE 20"/>
    <property type="match status" value="1"/>
</dbReference>
<accession>A0A7M7QM42</accession>
<dbReference type="PROSITE" id="PS00108">
    <property type="entry name" value="PROTEIN_KINASE_ST"/>
    <property type="match status" value="1"/>
</dbReference>
<feature type="domain" description="Protein kinase" evidence="5">
    <location>
        <begin position="1"/>
        <end position="195"/>
    </location>
</feature>
<dbReference type="EnsemblMetazoa" id="XM_032595958">
    <property type="protein sequence ID" value="XP_032451849"/>
    <property type="gene ID" value="LOC103317152"/>
</dbReference>
<dbReference type="Proteomes" id="UP000002358">
    <property type="component" value="Chromosome 1"/>
</dbReference>
<dbReference type="GeneID" id="103317152"/>
<evidence type="ECO:0000256" key="4">
    <source>
        <dbReference type="ARBA" id="ARBA00022840"/>
    </source>
</evidence>
<dbReference type="Gene3D" id="1.10.510.10">
    <property type="entry name" value="Transferase(Phosphotransferase) domain 1"/>
    <property type="match status" value="1"/>
</dbReference>
<dbReference type="InParanoid" id="A0A7M7QM42"/>
<dbReference type="SUPFAM" id="SSF56112">
    <property type="entry name" value="Protein kinase-like (PK-like)"/>
    <property type="match status" value="1"/>
</dbReference>
<evidence type="ECO:0000256" key="3">
    <source>
        <dbReference type="ARBA" id="ARBA00022777"/>
    </source>
</evidence>
<reference evidence="6" key="1">
    <citation type="submission" date="2021-01" db="UniProtKB">
        <authorList>
            <consortium name="EnsemblMetazoa"/>
        </authorList>
    </citation>
    <scope>IDENTIFICATION</scope>
</reference>
<keyword evidence="1" id="KW-0808">Transferase</keyword>
<dbReference type="PROSITE" id="PS50011">
    <property type="entry name" value="PROTEIN_KINASE_DOM"/>
    <property type="match status" value="1"/>
</dbReference>
<dbReference type="InterPro" id="IPR008271">
    <property type="entry name" value="Ser/Thr_kinase_AS"/>
</dbReference>
<name>A0A7M7QM42_NASVI</name>
<keyword evidence="2" id="KW-0547">Nucleotide-binding</keyword>
<dbReference type="RefSeq" id="XP_032451849.1">
    <property type="nucleotide sequence ID" value="XM_032595958.1"/>
</dbReference>
<evidence type="ECO:0000256" key="1">
    <source>
        <dbReference type="ARBA" id="ARBA00022679"/>
    </source>
</evidence>
<dbReference type="PANTHER" id="PTHR44329">
    <property type="entry name" value="SERINE/THREONINE-PROTEIN KINASE TNNI3K-RELATED"/>
    <property type="match status" value="1"/>
</dbReference>
<dbReference type="InterPro" id="IPR011009">
    <property type="entry name" value="Kinase-like_dom_sf"/>
</dbReference>
<dbReference type="InterPro" id="IPR051681">
    <property type="entry name" value="Ser/Thr_Kinases-Pseudokinases"/>
</dbReference>
<dbReference type="AlphaFoldDB" id="A0A7M7QM42"/>
<evidence type="ECO:0000256" key="2">
    <source>
        <dbReference type="ARBA" id="ARBA00022741"/>
    </source>
</evidence>
<dbReference type="InterPro" id="IPR000719">
    <property type="entry name" value="Prot_kinase_dom"/>
</dbReference>
<dbReference type="KEGG" id="nvi:103317152"/>
<evidence type="ECO:0000313" key="7">
    <source>
        <dbReference type="Proteomes" id="UP000002358"/>
    </source>
</evidence>
<dbReference type="SMR" id="A0A7M7QM42"/>
<dbReference type="GO" id="GO:0004674">
    <property type="term" value="F:protein serine/threonine kinase activity"/>
    <property type="evidence" value="ECO:0007669"/>
    <property type="project" value="TreeGrafter"/>
</dbReference>
<keyword evidence="4" id="KW-0067">ATP-binding</keyword>
<evidence type="ECO:0000313" key="6">
    <source>
        <dbReference type="EnsemblMetazoa" id="XP_032451849"/>
    </source>
</evidence>
<protein>
    <recommendedName>
        <fullName evidence="5">Protein kinase domain-containing protein</fullName>
    </recommendedName>
</protein>
<sequence length="211" mass="24370">MEYFKNSAPLSDVIFDEDLKNTYNFNLRKNDISKQICTAIAYLHAQSNPIIHRDLKPENVLINLNGLVKICDFGLSRFSITIASLRTTVGSKIMGTIMYMAPEILIDREEASLKSEIWSLACILWEIFNENSIWEVNDQEELEEKYRNKEVPSMINIPEELQPCLQQCFSYESSYRPLAADILNSINKSNALSWICITDLRILIYDKLLFS</sequence>
<keyword evidence="7" id="KW-1185">Reference proteome</keyword>
<organism evidence="6 7">
    <name type="scientific">Nasonia vitripennis</name>
    <name type="common">Parasitic wasp</name>
    <dbReference type="NCBI Taxonomy" id="7425"/>
    <lineage>
        <taxon>Eukaryota</taxon>
        <taxon>Metazoa</taxon>
        <taxon>Ecdysozoa</taxon>
        <taxon>Arthropoda</taxon>
        <taxon>Hexapoda</taxon>
        <taxon>Insecta</taxon>
        <taxon>Pterygota</taxon>
        <taxon>Neoptera</taxon>
        <taxon>Endopterygota</taxon>
        <taxon>Hymenoptera</taxon>
        <taxon>Apocrita</taxon>
        <taxon>Proctotrupomorpha</taxon>
        <taxon>Chalcidoidea</taxon>
        <taxon>Pteromalidae</taxon>
        <taxon>Pteromalinae</taxon>
        <taxon>Nasonia</taxon>
    </lineage>
</organism>
<keyword evidence="3" id="KW-0418">Kinase</keyword>
<dbReference type="Pfam" id="PF00069">
    <property type="entry name" value="Pkinase"/>
    <property type="match status" value="1"/>
</dbReference>
<dbReference type="SMART" id="SM00220">
    <property type="entry name" value="S_TKc"/>
    <property type="match status" value="1"/>
</dbReference>
<dbReference type="OrthoDB" id="7700243at2759"/>